<evidence type="ECO:0000313" key="3">
    <source>
        <dbReference type="EMBL" id="PWH82074.1"/>
    </source>
</evidence>
<dbReference type="InterPro" id="IPR052514">
    <property type="entry name" value="SAM-dependent_MTase"/>
</dbReference>
<accession>A0A2U2X2V0</accession>
<reference evidence="4" key="1">
    <citation type="submission" date="2018-05" db="EMBL/GenBank/DDBJ databases">
        <title>Algibacter marinivivus sp. nov., isolated from sample around a algae.</title>
        <authorList>
            <person name="Lu D."/>
        </authorList>
    </citation>
    <scope>NUCLEOTIDE SEQUENCE [LARGE SCALE GENOMIC DNA]</scope>
    <source>
        <strain evidence="4">ZY111</strain>
    </source>
</reference>
<dbReference type="NCBIfam" id="TIGR01444">
    <property type="entry name" value="fkbM_fam"/>
    <property type="match status" value="1"/>
</dbReference>
<dbReference type="PANTHER" id="PTHR34203:SF15">
    <property type="entry name" value="SLL1173 PROTEIN"/>
    <property type="match status" value="1"/>
</dbReference>
<keyword evidence="1" id="KW-0472">Membrane</keyword>
<evidence type="ECO:0000313" key="4">
    <source>
        <dbReference type="Proteomes" id="UP000245375"/>
    </source>
</evidence>
<evidence type="ECO:0000256" key="1">
    <source>
        <dbReference type="SAM" id="Phobius"/>
    </source>
</evidence>
<comment type="caution">
    <text evidence="3">The sequence shown here is derived from an EMBL/GenBank/DDBJ whole genome shotgun (WGS) entry which is preliminary data.</text>
</comment>
<dbReference type="PANTHER" id="PTHR34203">
    <property type="entry name" value="METHYLTRANSFERASE, FKBM FAMILY PROTEIN"/>
    <property type="match status" value="1"/>
</dbReference>
<dbReference type="SUPFAM" id="SSF53335">
    <property type="entry name" value="S-adenosyl-L-methionine-dependent methyltransferases"/>
    <property type="match status" value="1"/>
</dbReference>
<reference evidence="4" key="3">
    <citation type="submission" date="2018-05" db="EMBL/GenBank/DDBJ databases">
        <authorList>
            <person name="Lu D."/>
        </authorList>
    </citation>
    <scope>NUCLEOTIDE SEQUENCE [LARGE SCALE GENOMIC DNA]</scope>
    <source>
        <strain evidence="4">ZY111</strain>
    </source>
</reference>
<dbReference type="Pfam" id="PF05050">
    <property type="entry name" value="Methyltransf_21"/>
    <property type="match status" value="1"/>
</dbReference>
<feature type="domain" description="Methyltransferase FkbM" evidence="2">
    <location>
        <begin position="94"/>
        <end position="248"/>
    </location>
</feature>
<proteinExistence type="predicted"/>
<keyword evidence="4" id="KW-1185">Reference proteome</keyword>
<evidence type="ECO:0000259" key="2">
    <source>
        <dbReference type="Pfam" id="PF05050"/>
    </source>
</evidence>
<feature type="transmembrane region" description="Helical" evidence="1">
    <location>
        <begin position="25"/>
        <end position="43"/>
    </location>
</feature>
<dbReference type="Gene3D" id="3.40.50.150">
    <property type="entry name" value="Vaccinia Virus protein VP39"/>
    <property type="match status" value="1"/>
</dbReference>
<dbReference type="InterPro" id="IPR029063">
    <property type="entry name" value="SAM-dependent_MTases_sf"/>
</dbReference>
<reference evidence="3 4" key="2">
    <citation type="submission" date="2018-05" db="EMBL/GenBank/DDBJ databases">
        <title>Algibacter marinivivus sp. nov., isolated from sample around a algae.</title>
        <authorList>
            <person name="Zhong X."/>
        </authorList>
    </citation>
    <scope>NUCLEOTIDE SEQUENCE [LARGE SCALE GENOMIC DNA]</scope>
    <source>
        <strain evidence="3 4">ZY111</strain>
    </source>
</reference>
<dbReference type="AlphaFoldDB" id="A0A2U2X2V0"/>
<organism evidence="3 4">
    <name type="scientific">Algibacter marinivivus</name>
    <dbReference type="NCBI Taxonomy" id="2100723"/>
    <lineage>
        <taxon>Bacteria</taxon>
        <taxon>Pseudomonadati</taxon>
        <taxon>Bacteroidota</taxon>
        <taxon>Flavobacteriia</taxon>
        <taxon>Flavobacteriales</taxon>
        <taxon>Flavobacteriaceae</taxon>
        <taxon>Algibacter</taxon>
    </lineage>
</organism>
<keyword evidence="1" id="KW-1133">Transmembrane helix</keyword>
<gene>
    <name evidence="3" type="ORF">DIS18_12475</name>
</gene>
<name>A0A2U2X2V0_9FLAO</name>
<dbReference type="InterPro" id="IPR006342">
    <property type="entry name" value="FkbM_mtfrase"/>
</dbReference>
<sequence length="260" mass="30533">MKDLNKTFIYKLALRIYQIKWFPKWIYLLGVNQFALLLINDILKKKDLSELRVKGYNNPIYLRGNTSDYKIFKQIFIEEDHNLDIEFPVKSVIDAGSNCGYSVLYFAKKFERAIIVAIEPDESNCEMIRKNTLNYRNVRLMQGGVWHRSTNLSIKNKNAGKWAFQVQEVNEKDGEFKGYSIDEIMNLNNLNSIDFLKMDIEGSEKIVFTENYKNWLPKIKYGIIELHEVYANGVTETINTKLKEYNFKISQAGKNLTFYK</sequence>
<dbReference type="OrthoDB" id="9812600at2"/>
<protein>
    <recommendedName>
        <fullName evidence="2">Methyltransferase FkbM domain-containing protein</fullName>
    </recommendedName>
</protein>
<dbReference type="EMBL" id="QFRI01000003">
    <property type="protein sequence ID" value="PWH82074.1"/>
    <property type="molecule type" value="Genomic_DNA"/>
</dbReference>
<keyword evidence="1" id="KW-0812">Transmembrane</keyword>
<dbReference type="Proteomes" id="UP000245375">
    <property type="component" value="Unassembled WGS sequence"/>
</dbReference>